<feature type="domain" description="Lipoyl-binding" evidence="2">
    <location>
        <begin position="1"/>
        <end position="77"/>
    </location>
</feature>
<proteinExistence type="predicted"/>
<dbReference type="AlphaFoldDB" id="A0A542ZRI6"/>
<dbReference type="InterPro" id="IPR000089">
    <property type="entry name" value="Biotin_lipoyl"/>
</dbReference>
<dbReference type="NCBIfam" id="NF004547">
    <property type="entry name" value="PRK05889.1"/>
    <property type="match status" value="1"/>
</dbReference>
<protein>
    <submittedName>
        <fullName evidence="3">Biotin-dependent enzyme</fullName>
    </submittedName>
</protein>
<dbReference type="RefSeq" id="WP_142092697.1">
    <property type="nucleotide sequence ID" value="NZ_BAAAMD010000001.1"/>
</dbReference>
<dbReference type="SUPFAM" id="SSF51230">
    <property type="entry name" value="Single hybrid motif"/>
    <property type="match status" value="1"/>
</dbReference>
<dbReference type="InterPro" id="IPR011053">
    <property type="entry name" value="Single_hybrid_motif"/>
</dbReference>
<evidence type="ECO:0000313" key="3">
    <source>
        <dbReference type="EMBL" id="TQL62916.1"/>
    </source>
</evidence>
<keyword evidence="4" id="KW-1185">Reference proteome</keyword>
<accession>A0A542ZRI6</accession>
<dbReference type="PROSITE" id="PS50968">
    <property type="entry name" value="BIOTINYL_LIPOYL"/>
    <property type="match status" value="1"/>
</dbReference>
<keyword evidence="1" id="KW-0092">Biotin</keyword>
<dbReference type="Pfam" id="PF00364">
    <property type="entry name" value="Biotin_lipoyl"/>
    <property type="match status" value="1"/>
</dbReference>
<sequence length="80" mass="8356">MNRAARHDHVVAAELVASVLSLEVSAGDRVDATDVVCVLESMKMEIPVMADTGGTVTELVVKVGDTVREGDPLVVVRPGA</sequence>
<dbReference type="Gene3D" id="2.40.50.100">
    <property type="match status" value="1"/>
</dbReference>
<dbReference type="InterPro" id="IPR050709">
    <property type="entry name" value="Biotin_Carboxyl_Carrier/Decarb"/>
</dbReference>
<organism evidence="3 4">
    <name type="scientific">Propioniferax innocua</name>
    <dbReference type="NCBI Taxonomy" id="1753"/>
    <lineage>
        <taxon>Bacteria</taxon>
        <taxon>Bacillati</taxon>
        <taxon>Actinomycetota</taxon>
        <taxon>Actinomycetes</taxon>
        <taxon>Propionibacteriales</taxon>
        <taxon>Propionibacteriaceae</taxon>
        <taxon>Propioniferax</taxon>
    </lineage>
</organism>
<dbReference type="PANTHER" id="PTHR45266">
    <property type="entry name" value="OXALOACETATE DECARBOXYLASE ALPHA CHAIN"/>
    <property type="match status" value="1"/>
</dbReference>
<dbReference type="PANTHER" id="PTHR45266:SF3">
    <property type="entry name" value="OXALOACETATE DECARBOXYLASE ALPHA CHAIN"/>
    <property type="match status" value="1"/>
</dbReference>
<reference evidence="3 4" key="1">
    <citation type="submission" date="2019-06" db="EMBL/GenBank/DDBJ databases">
        <title>Sequencing the genomes of 1000 actinobacteria strains.</title>
        <authorList>
            <person name="Klenk H.-P."/>
        </authorList>
    </citation>
    <scope>NUCLEOTIDE SEQUENCE [LARGE SCALE GENOMIC DNA]</scope>
    <source>
        <strain evidence="3 4">DSM 8251</strain>
    </source>
</reference>
<evidence type="ECO:0000259" key="2">
    <source>
        <dbReference type="PROSITE" id="PS50968"/>
    </source>
</evidence>
<comment type="caution">
    <text evidence="3">The sequence shown here is derived from an EMBL/GenBank/DDBJ whole genome shotgun (WGS) entry which is preliminary data.</text>
</comment>
<gene>
    <name evidence="3" type="ORF">FB460_0708</name>
</gene>
<evidence type="ECO:0000313" key="4">
    <source>
        <dbReference type="Proteomes" id="UP000316196"/>
    </source>
</evidence>
<evidence type="ECO:0000256" key="1">
    <source>
        <dbReference type="ARBA" id="ARBA00023267"/>
    </source>
</evidence>
<dbReference type="EMBL" id="VFOR01000001">
    <property type="protein sequence ID" value="TQL62916.1"/>
    <property type="molecule type" value="Genomic_DNA"/>
</dbReference>
<dbReference type="OrthoDB" id="163546at2"/>
<dbReference type="Proteomes" id="UP000316196">
    <property type="component" value="Unassembled WGS sequence"/>
</dbReference>
<name>A0A542ZRI6_9ACTN</name>
<dbReference type="CDD" id="cd06850">
    <property type="entry name" value="biotinyl_domain"/>
    <property type="match status" value="1"/>
</dbReference>